<evidence type="ECO:0000313" key="2">
    <source>
        <dbReference type="Proteomes" id="UP000664628"/>
    </source>
</evidence>
<protein>
    <submittedName>
        <fullName evidence="1">Uncharacterized protein</fullName>
    </submittedName>
</protein>
<reference evidence="1 2" key="1">
    <citation type="submission" date="2021-03" db="EMBL/GenBank/DDBJ databases">
        <title>Fibrella sp. HMF5405 genome sequencing and assembly.</title>
        <authorList>
            <person name="Kang H."/>
            <person name="Kim H."/>
            <person name="Bae S."/>
            <person name="Joh K."/>
        </authorList>
    </citation>
    <scope>NUCLEOTIDE SEQUENCE [LARGE SCALE GENOMIC DNA]</scope>
    <source>
        <strain evidence="1 2">HMF5405</strain>
    </source>
</reference>
<evidence type="ECO:0000313" key="1">
    <source>
        <dbReference type="EMBL" id="MBO0950700.1"/>
    </source>
</evidence>
<accession>A0ABS3JL23</accession>
<proteinExistence type="predicted"/>
<dbReference type="Proteomes" id="UP000664628">
    <property type="component" value="Unassembled WGS sequence"/>
</dbReference>
<name>A0ABS3JL23_9BACT</name>
<comment type="caution">
    <text evidence="1">The sequence shown here is derived from an EMBL/GenBank/DDBJ whole genome shotgun (WGS) entry which is preliminary data.</text>
</comment>
<dbReference type="RefSeq" id="WP_207330654.1">
    <property type="nucleotide sequence ID" value="NZ_JAFMYW010000006.1"/>
</dbReference>
<organism evidence="1 2">
    <name type="scientific">Fibrella forsythiae</name>
    <dbReference type="NCBI Taxonomy" id="2817061"/>
    <lineage>
        <taxon>Bacteria</taxon>
        <taxon>Pseudomonadati</taxon>
        <taxon>Bacteroidota</taxon>
        <taxon>Cytophagia</taxon>
        <taxon>Cytophagales</taxon>
        <taxon>Spirosomataceae</taxon>
        <taxon>Fibrella</taxon>
    </lineage>
</organism>
<keyword evidence="2" id="KW-1185">Reference proteome</keyword>
<sequence length="60" mass="6678">MRKVGAMVDSMLYSKLRQYQLDQAIKGRKLKIGEAIIELLERGLAAVSADEDVPSSSLRK</sequence>
<gene>
    <name evidence="1" type="ORF">J2I46_19060</name>
</gene>
<dbReference type="EMBL" id="JAFMYW010000006">
    <property type="protein sequence ID" value="MBO0950700.1"/>
    <property type="molecule type" value="Genomic_DNA"/>
</dbReference>